<accession>A0A938X953</accession>
<comment type="caution">
    <text evidence="1">The sequence shown here is derived from an EMBL/GenBank/DDBJ whole genome shotgun (WGS) entry which is preliminary data.</text>
</comment>
<dbReference type="EMBL" id="JACJKS010000001">
    <property type="protein sequence ID" value="MBM6947193.1"/>
    <property type="molecule type" value="Genomic_DNA"/>
</dbReference>
<protein>
    <submittedName>
        <fullName evidence="1">Uncharacterized protein</fullName>
    </submittedName>
</protein>
<evidence type="ECO:0000313" key="2">
    <source>
        <dbReference type="Proteomes" id="UP000705508"/>
    </source>
</evidence>
<name>A0A938X953_9CLOT</name>
<dbReference type="RefSeq" id="WP_204905242.1">
    <property type="nucleotide sequence ID" value="NZ_JACJKS010000001.1"/>
</dbReference>
<dbReference type="AlphaFoldDB" id="A0A938X953"/>
<reference evidence="1" key="2">
    <citation type="journal article" date="2021" name="Sci. Rep.">
        <title>The distribution of antibiotic resistance genes in chicken gut microbiota commensals.</title>
        <authorList>
            <person name="Juricova H."/>
            <person name="Matiasovicova J."/>
            <person name="Kubasova T."/>
            <person name="Cejkova D."/>
            <person name="Rychlik I."/>
        </authorList>
    </citation>
    <scope>NUCLEOTIDE SEQUENCE</scope>
    <source>
        <strain evidence="1">An582</strain>
    </source>
</reference>
<organism evidence="1 2">
    <name type="scientific">Mordavella massiliensis</name>
    <dbReference type="NCBI Taxonomy" id="1871024"/>
    <lineage>
        <taxon>Bacteria</taxon>
        <taxon>Bacillati</taxon>
        <taxon>Bacillota</taxon>
        <taxon>Clostridia</taxon>
        <taxon>Eubacteriales</taxon>
        <taxon>Clostridiaceae</taxon>
        <taxon>Mordavella</taxon>
    </lineage>
</organism>
<sequence>MGQGRPRGACRWQCAVYRLKRRSRLLGRFCRSMGEVRRMLAPRCRLRKG</sequence>
<evidence type="ECO:0000313" key="1">
    <source>
        <dbReference type="EMBL" id="MBM6947193.1"/>
    </source>
</evidence>
<gene>
    <name evidence="1" type="ORF">H6A20_00755</name>
</gene>
<proteinExistence type="predicted"/>
<dbReference type="Proteomes" id="UP000705508">
    <property type="component" value="Unassembled WGS sequence"/>
</dbReference>
<reference evidence="1" key="1">
    <citation type="submission" date="2020-08" db="EMBL/GenBank/DDBJ databases">
        <authorList>
            <person name="Cejkova D."/>
            <person name="Kubasova T."/>
            <person name="Jahodarova E."/>
            <person name="Rychlik I."/>
        </authorList>
    </citation>
    <scope>NUCLEOTIDE SEQUENCE</scope>
    <source>
        <strain evidence="1">An582</strain>
    </source>
</reference>